<name>A0A1I8I2M9_9PLAT</name>
<dbReference type="Gene3D" id="3.60.21.10">
    <property type="match status" value="1"/>
</dbReference>
<organism evidence="1 2">
    <name type="scientific">Macrostomum lignano</name>
    <dbReference type="NCBI Taxonomy" id="282301"/>
    <lineage>
        <taxon>Eukaryota</taxon>
        <taxon>Metazoa</taxon>
        <taxon>Spiralia</taxon>
        <taxon>Lophotrochozoa</taxon>
        <taxon>Platyhelminthes</taxon>
        <taxon>Rhabditophora</taxon>
        <taxon>Macrostomorpha</taxon>
        <taxon>Macrostomida</taxon>
        <taxon>Macrostomidae</taxon>
        <taxon>Macrostomum</taxon>
    </lineage>
</organism>
<sequence>MPACMSICVAASGQFQASQQVSPSDRFSSNAVSPRRPALMLVDNRSQPAANDPEVPIGNSSSTSSDFAAAGCCVIGGRVRLRPEAAYVQLGDVDAPGARCVRIVHIGDSFYRKRRGGTAVELAGRIPDGDVLVHSGGDFGSDGGFSRDNGNTRASLRDRFGSILSPLLRQRKLHQLRDLLSALPHRHKILVPACDTNVGQRDVQQLLGSACHCLRNSSVTLEGVTFYGMSSAKPTEDELSAELESVDVLVSHCPPRDQELAREVFQRIRPKALLQGHSPVTDLHSETQWQDGVLLCNDHQLANRDKEATAVGKREFNKPVVIDFYTCRPMSGISQEYSEVMRSVGCKQNRSKKQSKHSECNLL</sequence>
<dbReference type="STRING" id="282301.A0A1I8I2M9"/>
<evidence type="ECO:0000313" key="3">
    <source>
        <dbReference type="WBParaSite" id="maker-uti_cns_0046138-snap-gene-1.18-mRNA-1"/>
    </source>
</evidence>
<dbReference type="InterPro" id="IPR051693">
    <property type="entry name" value="UPF0046_metallophosphoest"/>
</dbReference>
<evidence type="ECO:0000313" key="1">
    <source>
        <dbReference type="Proteomes" id="UP000095280"/>
    </source>
</evidence>
<dbReference type="PANTHER" id="PTHR12905:SF0">
    <property type="entry name" value="CALCINEURIN-LIKE PHOSPHOESTERASE DOMAIN-CONTAINING PROTEIN"/>
    <property type="match status" value="1"/>
</dbReference>
<dbReference type="PANTHER" id="PTHR12905">
    <property type="entry name" value="METALLOPHOSPHOESTERASE"/>
    <property type="match status" value="1"/>
</dbReference>
<accession>A0A1I8I2M9</accession>
<dbReference type="WBParaSite" id="maker-uti_cns_0046138-snap-gene-1.18-mRNA-1">
    <property type="protein sequence ID" value="maker-uti_cns_0046138-snap-gene-1.18-mRNA-1"/>
    <property type="gene ID" value="maker-uti_cns_0046138-snap-gene-1.18"/>
</dbReference>
<dbReference type="Proteomes" id="UP000095280">
    <property type="component" value="Unplaced"/>
</dbReference>
<keyword evidence="1" id="KW-1185">Reference proteome</keyword>
<protein>
    <submittedName>
        <fullName evidence="2 3">Metallophos domain-containing protein</fullName>
    </submittedName>
</protein>
<dbReference type="InterPro" id="IPR029052">
    <property type="entry name" value="Metallo-depent_PP-like"/>
</dbReference>
<proteinExistence type="predicted"/>
<dbReference type="AlphaFoldDB" id="A0A1I8I2M9"/>
<dbReference type="WBParaSite" id="maker-uti_cns_0009464-snap-gene-0.2-mRNA-1">
    <property type="protein sequence ID" value="maker-uti_cns_0009464-snap-gene-0.2-mRNA-1"/>
    <property type="gene ID" value="maker-uti_cns_0009464-snap-gene-0.2"/>
</dbReference>
<evidence type="ECO:0000313" key="2">
    <source>
        <dbReference type="WBParaSite" id="maker-uti_cns_0009464-snap-gene-0.2-mRNA-1"/>
    </source>
</evidence>
<dbReference type="SUPFAM" id="SSF56300">
    <property type="entry name" value="Metallo-dependent phosphatases"/>
    <property type="match status" value="1"/>
</dbReference>
<reference evidence="2 3" key="1">
    <citation type="submission" date="2016-11" db="UniProtKB">
        <authorList>
            <consortium name="WormBaseParasite"/>
        </authorList>
    </citation>
    <scope>IDENTIFICATION</scope>
</reference>